<dbReference type="Proteomes" id="UP000435649">
    <property type="component" value="Unassembled WGS sequence"/>
</dbReference>
<protein>
    <submittedName>
        <fullName evidence="3">DUF2059 domain-containing protein</fullName>
    </submittedName>
</protein>
<dbReference type="AlphaFoldDB" id="A0A844G2T8"/>
<feature type="region of interest" description="Disordered" evidence="1">
    <location>
        <begin position="161"/>
        <end position="191"/>
    </location>
</feature>
<proteinExistence type="predicted"/>
<organism evidence="3 4">
    <name type="scientific">Victivallis lenta</name>
    <dbReference type="NCBI Taxonomy" id="2606640"/>
    <lineage>
        <taxon>Bacteria</taxon>
        <taxon>Pseudomonadati</taxon>
        <taxon>Lentisphaerota</taxon>
        <taxon>Lentisphaeria</taxon>
        <taxon>Victivallales</taxon>
        <taxon>Victivallaceae</taxon>
        <taxon>Victivallis</taxon>
    </lineage>
</organism>
<accession>A0A844G2T8</accession>
<keyword evidence="4" id="KW-1185">Reference proteome</keyword>
<name>A0A844G2T8_9BACT</name>
<evidence type="ECO:0000313" key="3">
    <source>
        <dbReference type="EMBL" id="MST97987.1"/>
    </source>
</evidence>
<dbReference type="RefSeq" id="WP_154419115.1">
    <property type="nucleotide sequence ID" value="NZ_CALXOB010000029.1"/>
</dbReference>
<dbReference type="Pfam" id="PF09832">
    <property type="entry name" value="DUF2059"/>
    <property type="match status" value="1"/>
</dbReference>
<sequence length="191" mass="21551">MKIVSIAAAFTLATVAGFSAENPVRQPRLEDRMLAYALLEAEGTPQMMEQTLKTSLEAQLKAAPELLAYRQAFEMYLRNTISFEAQKEELARIYLEVYAPDEIRELIRFYQTPIGRKKAAAGSRIATAAAQVTQKKMQEYLPVFQQQLEQMQKEELRRKAELLQSRLPEPAPAPQQPAVPGKDAGKPNEEK</sequence>
<reference evidence="3 4" key="1">
    <citation type="submission" date="2019-08" db="EMBL/GenBank/DDBJ databases">
        <title>In-depth cultivation of the pig gut microbiome towards novel bacterial diversity and tailored functional studies.</title>
        <authorList>
            <person name="Wylensek D."/>
            <person name="Hitch T.C.A."/>
            <person name="Clavel T."/>
        </authorList>
    </citation>
    <scope>NUCLEOTIDE SEQUENCE [LARGE SCALE GENOMIC DNA]</scope>
    <source>
        <strain evidence="3 4">BBE-744-WT-12</strain>
    </source>
</reference>
<comment type="caution">
    <text evidence="3">The sequence shown here is derived from an EMBL/GenBank/DDBJ whole genome shotgun (WGS) entry which is preliminary data.</text>
</comment>
<gene>
    <name evidence="3" type="ORF">FYJ85_13150</name>
</gene>
<dbReference type="InterPro" id="IPR018637">
    <property type="entry name" value="DUF2059"/>
</dbReference>
<evidence type="ECO:0000313" key="4">
    <source>
        <dbReference type="Proteomes" id="UP000435649"/>
    </source>
</evidence>
<dbReference type="EMBL" id="VUNS01000014">
    <property type="protein sequence ID" value="MST97987.1"/>
    <property type="molecule type" value="Genomic_DNA"/>
</dbReference>
<evidence type="ECO:0000256" key="1">
    <source>
        <dbReference type="SAM" id="MobiDB-lite"/>
    </source>
</evidence>
<evidence type="ECO:0000259" key="2">
    <source>
        <dbReference type="Pfam" id="PF09832"/>
    </source>
</evidence>
<feature type="domain" description="DUF2059" evidence="2">
    <location>
        <begin position="87"/>
        <end position="140"/>
    </location>
</feature>